<evidence type="ECO:0000313" key="3">
    <source>
        <dbReference type="Proteomes" id="UP001341281"/>
    </source>
</evidence>
<organism evidence="2 3">
    <name type="scientific">Paspalum notatum var. saurae</name>
    <dbReference type="NCBI Taxonomy" id="547442"/>
    <lineage>
        <taxon>Eukaryota</taxon>
        <taxon>Viridiplantae</taxon>
        <taxon>Streptophyta</taxon>
        <taxon>Embryophyta</taxon>
        <taxon>Tracheophyta</taxon>
        <taxon>Spermatophyta</taxon>
        <taxon>Magnoliopsida</taxon>
        <taxon>Liliopsida</taxon>
        <taxon>Poales</taxon>
        <taxon>Poaceae</taxon>
        <taxon>PACMAD clade</taxon>
        <taxon>Panicoideae</taxon>
        <taxon>Andropogonodae</taxon>
        <taxon>Paspaleae</taxon>
        <taxon>Paspalinae</taxon>
        <taxon>Paspalum</taxon>
    </lineage>
</organism>
<feature type="compositionally biased region" description="Low complexity" evidence="1">
    <location>
        <begin position="132"/>
        <end position="145"/>
    </location>
</feature>
<dbReference type="AlphaFoldDB" id="A0AAQ3SU87"/>
<reference evidence="2 3" key="1">
    <citation type="submission" date="2024-02" db="EMBL/GenBank/DDBJ databases">
        <title>High-quality chromosome-scale genome assembly of Pensacola bahiagrass (Paspalum notatum Flugge var. saurae).</title>
        <authorList>
            <person name="Vega J.M."/>
            <person name="Podio M."/>
            <person name="Orjuela J."/>
            <person name="Siena L.A."/>
            <person name="Pessino S.C."/>
            <person name="Combes M.C."/>
            <person name="Mariac C."/>
            <person name="Albertini E."/>
            <person name="Pupilli F."/>
            <person name="Ortiz J.P.A."/>
            <person name="Leblanc O."/>
        </authorList>
    </citation>
    <scope>NUCLEOTIDE SEQUENCE [LARGE SCALE GENOMIC DNA]</scope>
    <source>
        <strain evidence="2">R1</strain>
        <tissue evidence="2">Leaf</tissue>
    </source>
</reference>
<feature type="region of interest" description="Disordered" evidence="1">
    <location>
        <begin position="1"/>
        <end position="171"/>
    </location>
</feature>
<sequence length="171" mass="17369">MEGSTQNRCLEAPQRYAAEPEKKPNADVAEPGQLGGHGHGGTAAALRRPARAAGSDGGEASVRLPAAAGPGPLAANLIVESEKQPTAAGGGARQQRAASRRPAASSTRRRRAAAAAAACGEQQLQQRAAGGSSSELQRAARSSSSARREAESKGPPHDRSRVSAFCCGPLE</sequence>
<protein>
    <submittedName>
        <fullName evidence="2">Uncharacterized protein</fullName>
    </submittedName>
</protein>
<evidence type="ECO:0000313" key="2">
    <source>
        <dbReference type="EMBL" id="WVZ60770.1"/>
    </source>
</evidence>
<feature type="compositionally biased region" description="Low complexity" evidence="1">
    <location>
        <begin position="64"/>
        <end position="75"/>
    </location>
</feature>
<dbReference type="Proteomes" id="UP001341281">
    <property type="component" value="Chromosome 02"/>
</dbReference>
<proteinExistence type="predicted"/>
<name>A0AAQ3SU87_PASNO</name>
<evidence type="ECO:0000256" key="1">
    <source>
        <dbReference type="SAM" id="MobiDB-lite"/>
    </source>
</evidence>
<feature type="compositionally biased region" description="Low complexity" evidence="1">
    <location>
        <begin position="43"/>
        <end position="53"/>
    </location>
</feature>
<keyword evidence="3" id="KW-1185">Reference proteome</keyword>
<feature type="compositionally biased region" description="Basic and acidic residues" evidence="1">
    <location>
        <begin position="146"/>
        <end position="161"/>
    </location>
</feature>
<dbReference type="EMBL" id="CP144746">
    <property type="protein sequence ID" value="WVZ60770.1"/>
    <property type="molecule type" value="Genomic_DNA"/>
</dbReference>
<gene>
    <name evidence="2" type="ORF">U9M48_010751</name>
</gene>
<accession>A0AAQ3SU87</accession>
<feature type="compositionally biased region" description="Low complexity" evidence="1">
    <location>
        <begin position="93"/>
        <end position="106"/>
    </location>
</feature>